<evidence type="ECO:0000256" key="1">
    <source>
        <dbReference type="SAM" id="MobiDB-lite"/>
    </source>
</evidence>
<evidence type="ECO:0000313" key="3">
    <source>
        <dbReference type="Proteomes" id="UP000044602"/>
    </source>
</evidence>
<feature type="compositionally biased region" description="Basic and acidic residues" evidence="1">
    <location>
        <begin position="114"/>
        <end position="126"/>
    </location>
</feature>
<keyword evidence="3" id="KW-1185">Reference proteome</keyword>
<feature type="region of interest" description="Disordered" evidence="1">
    <location>
        <begin position="55"/>
        <end position="136"/>
    </location>
</feature>
<gene>
    <name evidence="2" type="ORF">BN1708_005152</name>
</gene>
<dbReference type="AlphaFoldDB" id="A0A0G4M957"/>
<dbReference type="Proteomes" id="UP000044602">
    <property type="component" value="Unassembled WGS sequence"/>
</dbReference>
<dbReference type="EMBL" id="CVQH01021418">
    <property type="protein sequence ID" value="CRK30495.1"/>
    <property type="molecule type" value="Genomic_DNA"/>
</dbReference>
<name>A0A0G4M957_VERLO</name>
<organism evidence="2 3">
    <name type="scientific">Verticillium longisporum</name>
    <name type="common">Verticillium dahliae var. longisporum</name>
    <dbReference type="NCBI Taxonomy" id="100787"/>
    <lineage>
        <taxon>Eukaryota</taxon>
        <taxon>Fungi</taxon>
        <taxon>Dikarya</taxon>
        <taxon>Ascomycota</taxon>
        <taxon>Pezizomycotina</taxon>
        <taxon>Sordariomycetes</taxon>
        <taxon>Hypocreomycetidae</taxon>
        <taxon>Glomerellales</taxon>
        <taxon>Plectosphaerellaceae</taxon>
        <taxon>Verticillium</taxon>
    </lineage>
</organism>
<protein>
    <submittedName>
        <fullName evidence="2">Uncharacterized protein</fullName>
    </submittedName>
</protein>
<accession>A0A0G4M957</accession>
<reference evidence="2 3" key="1">
    <citation type="submission" date="2015-05" db="EMBL/GenBank/DDBJ databases">
        <authorList>
            <person name="Wang D.B."/>
            <person name="Wang M."/>
        </authorList>
    </citation>
    <scope>NUCLEOTIDE SEQUENCE [LARGE SCALE GENOMIC DNA]</scope>
    <source>
        <strain evidence="2">VL1</strain>
    </source>
</reference>
<evidence type="ECO:0000313" key="2">
    <source>
        <dbReference type="EMBL" id="CRK30495.1"/>
    </source>
</evidence>
<proteinExistence type="predicted"/>
<sequence>MTSVSYDGRFRKEYLDIPGLEFTSLFLHDLCFLVPTTHTQLRALDSIHTHTKRGAAAAPESGSSVCDAWPSSEAKGPPRRGTRVLGGEELQGSQGKMRRGTTKRYTASNKNAHHHCEEAPQAHMPRDSSSAVRGAACSRGTGSRARKKYCMAAGPHAASPQGTACCALDIFLHPSASSCKTNFLQ</sequence>